<feature type="transmembrane region" description="Helical" evidence="6">
    <location>
        <begin position="51"/>
        <end position="73"/>
    </location>
</feature>
<dbReference type="InterPro" id="IPR037519">
    <property type="entry name" value="LITAF_fam"/>
</dbReference>
<comment type="similarity">
    <text evidence="2">Belongs to the CDIP1/LITAF family.</text>
</comment>
<dbReference type="EMBL" id="MPUH01000204">
    <property type="protein sequence ID" value="OMJ86477.1"/>
    <property type="molecule type" value="Genomic_DNA"/>
</dbReference>
<dbReference type="AlphaFoldDB" id="A0A1R2CBU4"/>
<protein>
    <recommendedName>
        <fullName evidence="7">LITAF domain-containing protein</fullName>
    </recommendedName>
</protein>
<evidence type="ECO:0000256" key="6">
    <source>
        <dbReference type="SAM" id="Phobius"/>
    </source>
</evidence>
<comment type="caution">
    <text evidence="8">The sequence shown here is derived from an EMBL/GenBank/DDBJ whole genome shotgun (WGS) entry which is preliminary data.</text>
</comment>
<feature type="domain" description="LITAF" evidence="7">
    <location>
        <begin position="13"/>
        <end position="97"/>
    </location>
</feature>
<dbReference type="OrthoDB" id="4713066at2759"/>
<dbReference type="Proteomes" id="UP000187209">
    <property type="component" value="Unassembled WGS sequence"/>
</dbReference>
<dbReference type="GO" id="GO:0008270">
    <property type="term" value="F:zinc ion binding"/>
    <property type="evidence" value="ECO:0007669"/>
    <property type="project" value="TreeGrafter"/>
</dbReference>
<keyword evidence="4" id="KW-0862">Zinc</keyword>
<dbReference type="GO" id="GO:0016020">
    <property type="term" value="C:membrane"/>
    <property type="evidence" value="ECO:0007669"/>
    <property type="project" value="UniProtKB-SubCell"/>
</dbReference>
<keyword evidence="9" id="KW-1185">Reference proteome</keyword>
<proteinExistence type="inferred from homology"/>
<evidence type="ECO:0000256" key="3">
    <source>
        <dbReference type="ARBA" id="ARBA00022723"/>
    </source>
</evidence>
<evidence type="ECO:0000313" key="9">
    <source>
        <dbReference type="Proteomes" id="UP000187209"/>
    </source>
</evidence>
<dbReference type="PANTHER" id="PTHR23292">
    <property type="entry name" value="LIPOPOLYSACCHARIDE-INDUCED TUMOR NECROSIS FACTOR-ALPHA FACTOR"/>
    <property type="match status" value="1"/>
</dbReference>
<sequence>MSEVDIQSRSVGKISSKALEMPLISRPDEVTMCQHCGKEVIPNRIYEPSSLTWLIGGGICMIGCWFGVCLAPLCSNSFQVATVYCSYCDKVINSAESS</sequence>
<dbReference type="PROSITE" id="PS51837">
    <property type="entry name" value="LITAF"/>
    <property type="match status" value="1"/>
</dbReference>
<reference evidence="8 9" key="1">
    <citation type="submission" date="2016-11" db="EMBL/GenBank/DDBJ databases">
        <title>The macronuclear genome of Stentor coeruleus: a giant cell with tiny introns.</title>
        <authorList>
            <person name="Slabodnick M."/>
            <person name="Ruby J.G."/>
            <person name="Reiff S.B."/>
            <person name="Swart E.C."/>
            <person name="Gosai S."/>
            <person name="Prabakaran S."/>
            <person name="Witkowska E."/>
            <person name="Larue G.E."/>
            <person name="Fisher S."/>
            <person name="Freeman R.M."/>
            <person name="Gunawardena J."/>
            <person name="Chu W."/>
            <person name="Stover N.A."/>
            <person name="Gregory B.D."/>
            <person name="Nowacki M."/>
            <person name="Derisi J."/>
            <person name="Roy S.W."/>
            <person name="Marshall W.F."/>
            <person name="Sood P."/>
        </authorList>
    </citation>
    <scope>NUCLEOTIDE SEQUENCE [LARGE SCALE GENOMIC DNA]</scope>
    <source>
        <strain evidence="8">WM001</strain>
    </source>
</reference>
<evidence type="ECO:0000256" key="4">
    <source>
        <dbReference type="ARBA" id="ARBA00022833"/>
    </source>
</evidence>
<keyword evidence="3" id="KW-0479">Metal-binding</keyword>
<dbReference type="InterPro" id="IPR006629">
    <property type="entry name" value="LITAF"/>
</dbReference>
<keyword evidence="6" id="KW-0812">Transmembrane</keyword>
<name>A0A1R2CBU4_9CILI</name>
<evidence type="ECO:0000259" key="7">
    <source>
        <dbReference type="PROSITE" id="PS51837"/>
    </source>
</evidence>
<keyword evidence="6" id="KW-1133">Transmembrane helix</keyword>
<evidence type="ECO:0000256" key="1">
    <source>
        <dbReference type="ARBA" id="ARBA00004170"/>
    </source>
</evidence>
<evidence type="ECO:0000313" key="8">
    <source>
        <dbReference type="EMBL" id="OMJ86477.1"/>
    </source>
</evidence>
<keyword evidence="5 6" id="KW-0472">Membrane</keyword>
<gene>
    <name evidence="8" type="ORF">SteCoe_11970</name>
</gene>
<organism evidence="8 9">
    <name type="scientific">Stentor coeruleus</name>
    <dbReference type="NCBI Taxonomy" id="5963"/>
    <lineage>
        <taxon>Eukaryota</taxon>
        <taxon>Sar</taxon>
        <taxon>Alveolata</taxon>
        <taxon>Ciliophora</taxon>
        <taxon>Postciliodesmatophora</taxon>
        <taxon>Heterotrichea</taxon>
        <taxon>Heterotrichida</taxon>
        <taxon>Stentoridae</taxon>
        <taxon>Stentor</taxon>
    </lineage>
</organism>
<dbReference type="Pfam" id="PF10601">
    <property type="entry name" value="zf-LITAF-like"/>
    <property type="match status" value="1"/>
</dbReference>
<accession>A0A1R2CBU4</accession>
<dbReference type="PANTHER" id="PTHR23292:SF6">
    <property type="entry name" value="FI16602P1-RELATED"/>
    <property type="match status" value="1"/>
</dbReference>
<comment type="subcellular location">
    <subcellularLocation>
        <location evidence="1">Membrane</location>
        <topology evidence="1">Peripheral membrane protein</topology>
    </subcellularLocation>
</comment>
<evidence type="ECO:0000256" key="5">
    <source>
        <dbReference type="ARBA" id="ARBA00023136"/>
    </source>
</evidence>
<dbReference type="SMART" id="SM00714">
    <property type="entry name" value="LITAF"/>
    <property type="match status" value="1"/>
</dbReference>
<evidence type="ECO:0000256" key="2">
    <source>
        <dbReference type="ARBA" id="ARBA00005975"/>
    </source>
</evidence>